<protein>
    <submittedName>
        <fullName evidence="1">Uncharacterized protein</fullName>
    </submittedName>
</protein>
<dbReference type="EMBL" id="JAIXCQ010000013">
    <property type="protein sequence ID" value="MCA5894856.1"/>
    <property type="molecule type" value="Genomic_DNA"/>
</dbReference>
<sequence length="68" mass="7092">MDPAGPFGDLVGTDGPAQVEEAHVAGRQAQVATGDDTYFLALSGDGWVITAAACEPRPQRPYDCEVEA</sequence>
<dbReference type="EMBL" id="JAIXCQ010000020">
    <property type="protein sequence ID" value="MCA5895232.1"/>
    <property type="molecule type" value="Genomic_DNA"/>
</dbReference>
<evidence type="ECO:0000313" key="2">
    <source>
        <dbReference type="EMBL" id="MCA5895232.1"/>
    </source>
</evidence>
<accession>A0ABS7ZIK3</accession>
<keyword evidence="3" id="KW-1185">Reference proteome</keyword>
<name>A0ABS7ZIK3_9MICO</name>
<reference evidence="1 3" key="1">
    <citation type="submission" date="2021-09" db="EMBL/GenBank/DDBJ databases">
        <title>Isoptericola luteus sp. nov., a novel bacterium isolated from Harbin, the capital city of Heilongjiang province.</title>
        <authorList>
            <person name="Li J."/>
        </authorList>
    </citation>
    <scope>NUCLEOTIDE SEQUENCE [LARGE SCALE GENOMIC DNA]</scope>
    <source>
        <strain evidence="1 3">NEAU-Y5</strain>
    </source>
</reference>
<dbReference type="Proteomes" id="UP001319870">
    <property type="component" value="Unassembled WGS sequence"/>
</dbReference>
<proteinExistence type="predicted"/>
<comment type="caution">
    <text evidence="1">The sequence shown here is derived from an EMBL/GenBank/DDBJ whole genome shotgun (WGS) entry which is preliminary data.</text>
</comment>
<dbReference type="RefSeq" id="WP_225566587.1">
    <property type="nucleotide sequence ID" value="NZ_JAIXCQ010000013.1"/>
</dbReference>
<evidence type="ECO:0000313" key="3">
    <source>
        <dbReference type="Proteomes" id="UP001319870"/>
    </source>
</evidence>
<gene>
    <name evidence="1" type="ORF">LEP48_16080</name>
    <name evidence="2" type="ORF">LEP48_18030</name>
</gene>
<evidence type="ECO:0000313" key="1">
    <source>
        <dbReference type="EMBL" id="MCA5894856.1"/>
    </source>
</evidence>
<organism evidence="1 3">
    <name type="scientific">Isoptericola luteus</name>
    <dbReference type="NCBI Taxonomy" id="2879484"/>
    <lineage>
        <taxon>Bacteria</taxon>
        <taxon>Bacillati</taxon>
        <taxon>Actinomycetota</taxon>
        <taxon>Actinomycetes</taxon>
        <taxon>Micrococcales</taxon>
        <taxon>Promicromonosporaceae</taxon>
        <taxon>Isoptericola</taxon>
    </lineage>
</organism>